<feature type="transmembrane region" description="Helical" evidence="1">
    <location>
        <begin position="185"/>
        <end position="202"/>
    </location>
</feature>
<gene>
    <name evidence="2" type="ORF">H4K34_17725</name>
</gene>
<evidence type="ECO:0000256" key="1">
    <source>
        <dbReference type="SAM" id="Phobius"/>
    </source>
</evidence>
<dbReference type="Pfam" id="PF12412">
    <property type="entry name" value="DUF3667"/>
    <property type="match status" value="1"/>
</dbReference>
<feature type="transmembrane region" description="Helical" evidence="1">
    <location>
        <begin position="127"/>
        <end position="146"/>
    </location>
</feature>
<name>A0A7H0VEN8_9FLAO</name>
<keyword evidence="1" id="KW-1133">Transmembrane helix</keyword>
<dbReference type="InterPro" id="IPR022134">
    <property type="entry name" value="DUF3667"/>
</dbReference>
<evidence type="ECO:0000313" key="3">
    <source>
        <dbReference type="Proteomes" id="UP000516305"/>
    </source>
</evidence>
<keyword evidence="1" id="KW-0472">Membrane</keyword>
<dbReference type="AlphaFoldDB" id="A0A7H0VEN8"/>
<proteinExistence type="predicted"/>
<protein>
    <submittedName>
        <fullName evidence="2">DUF3667 domain-containing protein</fullName>
    </submittedName>
</protein>
<dbReference type="KEGG" id="chyd:H4K34_17725"/>
<dbReference type="EMBL" id="CP060139">
    <property type="protein sequence ID" value="QNR24186.1"/>
    <property type="molecule type" value="Genomic_DNA"/>
</dbReference>
<feature type="transmembrane region" description="Helical" evidence="1">
    <location>
        <begin position="158"/>
        <end position="179"/>
    </location>
</feature>
<keyword evidence="3" id="KW-1185">Reference proteome</keyword>
<sequence length="248" mass="28627">MSQTPKFLVKQERQVRRYSFRNMGGSILDAFNLEYGILFTLKELLLRPGASIRSYLQEGRLKYTSPFRLLILSTAILLLLFQSSEVASDFQEGFNYGANQNAEAGVEASKVDGAKSAAKVYELFSEYFNLLLWFYIPVISLFSWLFNLKRDLNFAEHIVFNSFYTSLINVFSLIMLLEFALGNELTGILYILLAFVYYMWFYKDLFEKSWLRSFWESIAVSVISALIYIFLIAILMALAIQKGLIPLD</sequence>
<accession>A0A7H0VEN8</accession>
<keyword evidence="1" id="KW-0812">Transmembrane</keyword>
<organism evidence="2 3">
    <name type="scientific">Croceimicrobium hydrocarbonivorans</name>
    <dbReference type="NCBI Taxonomy" id="2761580"/>
    <lineage>
        <taxon>Bacteria</taxon>
        <taxon>Pseudomonadati</taxon>
        <taxon>Bacteroidota</taxon>
        <taxon>Flavobacteriia</taxon>
        <taxon>Flavobacteriales</taxon>
        <taxon>Owenweeksiaceae</taxon>
        <taxon>Croceimicrobium</taxon>
    </lineage>
</organism>
<feature type="transmembrane region" description="Helical" evidence="1">
    <location>
        <begin position="214"/>
        <end position="240"/>
    </location>
</feature>
<dbReference type="RefSeq" id="WP_210758722.1">
    <property type="nucleotide sequence ID" value="NZ_CP060139.1"/>
</dbReference>
<evidence type="ECO:0000313" key="2">
    <source>
        <dbReference type="EMBL" id="QNR24186.1"/>
    </source>
</evidence>
<dbReference type="Proteomes" id="UP000516305">
    <property type="component" value="Chromosome"/>
</dbReference>
<feature type="transmembrane region" description="Helical" evidence="1">
    <location>
        <begin position="67"/>
        <end position="84"/>
    </location>
</feature>
<reference evidence="2 3" key="1">
    <citation type="submission" date="2020-08" db="EMBL/GenBank/DDBJ databases">
        <title>Croceimicrobium hydrocarbonivorans gen. nov., sp. nov., a novel marine bacterium isolated from a bacterial consortium that degrades polyethylene terephthalate.</title>
        <authorList>
            <person name="Liu R."/>
        </authorList>
    </citation>
    <scope>NUCLEOTIDE SEQUENCE [LARGE SCALE GENOMIC DNA]</scope>
    <source>
        <strain evidence="2 3">A20-9</strain>
    </source>
</reference>